<sequence length="65" mass="7370">MKLICFIVLFTVVLSKEQLVIETVKGVNGEAAFFIGVEFNKYMCDDDTLVCNGEIKSLPNYIEFE</sequence>
<accession>A0A5K1TUH1</accession>
<dbReference type="VEuPathDB" id="AmoebaDB:KM1_261700"/>
<dbReference type="VEuPathDB" id="AmoebaDB:EHI_095920"/>
<evidence type="ECO:0000256" key="1">
    <source>
        <dbReference type="SAM" id="SignalP"/>
    </source>
</evidence>
<name>A0A5K1TUH1_ENTHI</name>
<gene>
    <name evidence="2" type="ORF">CL6EHI_095920</name>
</gene>
<feature type="signal peptide" evidence="1">
    <location>
        <begin position="1"/>
        <end position="15"/>
    </location>
</feature>
<organism evidence="2 3">
    <name type="scientific">Entamoeba histolytica</name>
    <dbReference type="NCBI Taxonomy" id="5759"/>
    <lineage>
        <taxon>Eukaryota</taxon>
        <taxon>Amoebozoa</taxon>
        <taxon>Evosea</taxon>
        <taxon>Archamoebae</taxon>
        <taxon>Mastigamoebida</taxon>
        <taxon>Entamoebidae</taxon>
        <taxon>Entamoeba</taxon>
    </lineage>
</organism>
<dbReference type="Proteomes" id="UP000078387">
    <property type="component" value="Unassembled WGS sequence"/>
</dbReference>
<proteinExistence type="predicted"/>
<dbReference type="EMBL" id="BDEQ01000001">
    <property type="protein sequence ID" value="GAT95837.1"/>
    <property type="molecule type" value="Genomic_DNA"/>
</dbReference>
<comment type="caution">
    <text evidence="2">The sequence shown here is derived from an EMBL/GenBank/DDBJ whole genome shotgun (WGS) entry which is preliminary data.</text>
</comment>
<keyword evidence="1" id="KW-0732">Signal</keyword>
<dbReference type="VEuPathDB" id="AmoebaDB:EHI7A_152220"/>
<evidence type="ECO:0000313" key="3">
    <source>
        <dbReference type="Proteomes" id="UP000078387"/>
    </source>
</evidence>
<evidence type="ECO:0000313" key="2">
    <source>
        <dbReference type="EMBL" id="GAT95837.1"/>
    </source>
</evidence>
<dbReference type="AlphaFoldDB" id="A0A5K1TUH1"/>
<protein>
    <recommendedName>
        <fullName evidence="4">Single tm domain protein</fullName>
    </recommendedName>
</protein>
<feature type="chain" id="PRO_5023812426" description="Single tm domain protein" evidence="1">
    <location>
        <begin position="16"/>
        <end position="65"/>
    </location>
</feature>
<evidence type="ECO:0008006" key="4">
    <source>
        <dbReference type="Google" id="ProtNLM"/>
    </source>
</evidence>
<reference evidence="2 3" key="1">
    <citation type="submission" date="2016-05" db="EMBL/GenBank/DDBJ databases">
        <title>First whole genome sequencing of Entamoeba histolytica HM1:IMSS-clone-6.</title>
        <authorList>
            <person name="Mukherjee Avik.K."/>
            <person name="Izumyama S."/>
            <person name="Nakada-Tsukui K."/>
            <person name="Nozaki T."/>
        </authorList>
    </citation>
    <scope>NUCLEOTIDE SEQUENCE [LARGE SCALE GENOMIC DNA]</scope>
    <source>
        <strain evidence="2 3">HM1:IMSS clone 6</strain>
    </source>
</reference>